<gene>
    <name evidence="6" type="ORF">MSPICULIGERA_LOCUS1605</name>
</gene>
<protein>
    <submittedName>
        <fullName evidence="6">Uncharacterized protein</fullName>
    </submittedName>
</protein>
<evidence type="ECO:0000256" key="3">
    <source>
        <dbReference type="ARBA" id="ARBA00022723"/>
    </source>
</evidence>
<keyword evidence="3" id="KW-0479">Metal-binding</keyword>
<comment type="cofactor">
    <cofactor evidence="1">
        <name>Fe(2+)</name>
        <dbReference type="ChEBI" id="CHEBI:29033"/>
    </cofactor>
</comment>
<evidence type="ECO:0000313" key="7">
    <source>
        <dbReference type="Proteomes" id="UP001177023"/>
    </source>
</evidence>
<dbReference type="PANTHER" id="PTHR10543:SF24">
    <property type="entry name" value="CAROTENOID ISOMEROOXYGENASE"/>
    <property type="match status" value="1"/>
</dbReference>
<evidence type="ECO:0000256" key="4">
    <source>
        <dbReference type="ARBA" id="ARBA00023002"/>
    </source>
</evidence>
<keyword evidence="7" id="KW-1185">Reference proteome</keyword>
<organism evidence="6 7">
    <name type="scientific">Mesorhabditis spiculigera</name>
    <dbReference type="NCBI Taxonomy" id="96644"/>
    <lineage>
        <taxon>Eukaryota</taxon>
        <taxon>Metazoa</taxon>
        <taxon>Ecdysozoa</taxon>
        <taxon>Nematoda</taxon>
        <taxon>Chromadorea</taxon>
        <taxon>Rhabditida</taxon>
        <taxon>Rhabditina</taxon>
        <taxon>Rhabditomorpha</taxon>
        <taxon>Rhabditoidea</taxon>
        <taxon>Rhabditidae</taxon>
        <taxon>Mesorhabditinae</taxon>
        <taxon>Mesorhabditis</taxon>
    </lineage>
</organism>
<dbReference type="EMBL" id="CATQJA010000466">
    <property type="protein sequence ID" value="CAJ0560611.1"/>
    <property type="molecule type" value="Genomic_DNA"/>
</dbReference>
<dbReference type="GO" id="GO:0042574">
    <property type="term" value="P:retinal metabolic process"/>
    <property type="evidence" value="ECO:0007669"/>
    <property type="project" value="TreeGrafter"/>
</dbReference>
<dbReference type="Pfam" id="PF03055">
    <property type="entry name" value="RPE65"/>
    <property type="match status" value="1"/>
</dbReference>
<dbReference type="PANTHER" id="PTHR10543">
    <property type="entry name" value="BETA-CAROTENE DIOXYGENASE"/>
    <property type="match status" value="1"/>
</dbReference>
<evidence type="ECO:0000256" key="1">
    <source>
        <dbReference type="ARBA" id="ARBA00001954"/>
    </source>
</evidence>
<dbReference type="Proteomes" id="UP001177023">
    <property type="component" value="Unassembled WGS sequence"/>
</dbReference>
<reference evidence="6" key="1">
    <citation type="submission" date="2023-06" db="EMBL/GenBank/DDBJ databases">
        <authorList>
            <person name="Delattre M."/>
        </authorList>
    </citation>
    <scope>NUCLEOTIDE SEQUENCE</scope>
    <source>
        <strain evidence="6">AF72</strain>
    </source>
</reference>
<proteinExistence type="inferred from homology"/>
<dbReference type="GO" id="GO:0046872">
    <property type="term" value="F:metal ion binding"/>
    <property type="evidence" value="ECO:0007669"/>
    <property type="project" value="UniProtKB-KW"/>
</dbReference>
<evidence type="ECO:0000256" key="2">
    <source>
        <dbReference type="ARBA" id="ARBA00006787"/>
    </source>
</evidence>
<dbReference type="GO" id="GO:0016121">
    <property type="term" value="P:carotene catabolic process"/>
    <property type="evidence" value="ECO:0007669"/>
    <property type="project" value="TreeGrafter"/>
</dbReference>
<dbReference type="GO" id="GO:0010436">
    <property type="term" value="F:carotenoid dioxygenase activity"/>
    <property type="evidence" value="ECO:0007669"/>
    <property type="project" value="TreeGrafter"/>
</dbReference>
<evidence type="ECO:0000256" key="5">
    <source>
        <dbReference type="ARBA" id="ARBA00023004"/>
    </source>
</evidence>
<comment type="caution">
    <text evidence="6">The sequence shown here is derived from an EMBL/GenBank/DDBJ whole genome shotgun (WGS) entry which is preliminary data.</text>
</comment>
<dbReference type="GO" id="GO:0003834">
    <property type="term" value="F:beta-carotene 15,15'-dioxygenase activity"/>
    <property type="evidence" value="ECO:0007669"/>
    <property type="project" value="TreeGrafter"/>
</dbReference>
<sequence>MHFYEMPVTRCSGFFLHRIVIPTDVSGANEAGIDVAVTDDSVFCSPAKICQKSFELPRFNERFTGLPYRFVYGRTILYAGQEHRLPGVVKNDVNRDGTVIYYKDDPEQLFGEPVFVPSPNGTAEDDGVILVPVMSANKRQKPIFMIVDAEAFARFAATFHPFHESPWAFTQYSSMRQLVTKN</sequence>
<keyword evidence="4" id="KW-0560">Oxidoreductase</keyword>
<keyword evidence="5" id="KW-0408">Iron</keyword>
<dbReference type="InterPro" id="IPR004294">
    <property type="entry name" value="Carotenoid_Oase"/>
</dbReference>
<name>A0AA36FPY2_9BILA</name>
<dbReference type="AlphaFoldDB" id="A0AA36FPY2"/>
<feature type="non-terminal residue" evidence="6">
    <location>
        <position position="1"/>
    </location>
</feature>
<accession>A0AA36FPY2</accession>
<comment type="similarity">
    <text evidence="2">Belongs to the carotenoid oxygenase family.</text>
</comment>
<evidence type="ECO:0000313" key="6">
    <source>
        <dbReference type="EMBL" id="CAJ0560611.1"/>
    </source>
</evidence>